<reference evidence="1 2" key="1">
    <citation type="submission" date="2019-05" db="EMBL/GenBank/DDBJ databases">
        <title>Comparative genomics and metabolomics analyses of clavulanic acid producing Streptomyces species provides insight into specialized metabolism and evolution of beta-lactam biosynthetic gene clusters.</title>
        <authorList>
            <person name="Moore M.A."/>
            <person name="Cruz-Morales P."/>
            <person name="Barona Gomez F."/>
            <person name="Kapil T."/>
        </authorList>
    </citation>
    <scope>NUCLEOTIDE SEQUENCE [LARGE SCALE GENOMIC DNA]</scope>
    <source>
        <strain evidence="1 2">NRRL 5741</strain>
    </source>
</reference>
<sequence>MDEFQRSWLLAQLGPDTDPADLERRYFRLRSVRAVALEVLGERRAKLLADPLKVTVDGVVTMDLQENLRGIERQIEHVRQLPAPDGPDDEEPDESTVLVVTTLFPGRRTR</sequence>
<evidence type="ECO:0000313" key="1">
    <source>
        <dbReference type="EMBL" id="MQT05406.1"/>
    </source>
</evidence>
<dbReference type="AlphaFoldDB" id="A0A646KWM1"/>
<evidence type="ECO:0000313" key="2">
    <source>
        <dbReference type="Proteomes" id="UP000419138"/>
    </source>
</evidence>
<dbReference type="RefSeq" id="WP_323393678.1">
    <property type="nucleotide sequence ID" value="NZ_JBEPDZ010000027.1"/>
</dbReference>
<protein>
    <submittedName>
        <fullName evidence="1">Uncharacterized protein</fullName>
    </submittedName>
</protein>
<gene>
    <name evidence="1" type="ORF">FF041_36540</name>
</gene>
<dbReference type="EMBL" id="VCLA01000201">
    <property type="protein sequence ID" value="MQT05406.1"/>
    <property type="molecule type" value="Genomic_DNA"/>
</dbReference>
<accession>A0A646KWM1</accession>
<organism evidence="1 2">
    <name type="scientific">Streptomyces jumonjinensis</name>
    <dbReference type="NCBI Taxonomy" id="1945"/>
    <lineage>
        <taxon>Bacteria</taxon>
        <taxon>Bacillati</taxon>
        <taxon>Actinomycetota</taxon>
        <taxon>Actinomycetes</taxon>
        <taxon>Kitasatosporales</taxon>
        <taxon>Streptomycetaceae</taxon>
        <taxon>Streptomyces</taxon>
    </lineage>
</organism>
<proteinExistence type="predicted"/>
<dbReference type="Proteomes" id="UP000419138">
    <property type="component" value="Unassembled WGS sequence"/>
</dbReference>
<comment type="caution">
    <text evidence="1">The sequence shown here is derived from an EMBL/GenBank/DDBJ whole genome shotgun (WGS) entry which is preliminary data.</text>
</comment>
<keyword evidence="2" id="KW-1185">Reference proteome</keyword>
<name>A0A646KWM1_STRJU</name>